<protein>
    <submittedName>
        <fullName evidence="2">Uncharacterized protein</fullName>
    </submittedName>
</protein>
<keyword evidence="3" id="KW-1185">Reference proteome</keyword>
<organism evidence="2 3">
    <name type="scientific">Suillus placidus</name>
    <dbReference type="NCBI Taxonomy" id="48579"/>
    <lineage>
        <taxon>Eukaryota</taxon>
        <taxon>Fungi</taxon>
        <taxon>Dikarya</taxon>
        <taxon>Basidiomycota</taxon>
        <taxon>Agaricomycotina</taxon>
        <taxon>Agaricomycetes</taxon>
        <taxon>Agaricomycetidae</taxon>
        <taxon>Boletales</taxon>
        <taxon>Suillineae</taxon>
        <taxon>Suillaceae</taxon>
        <taxon>Suillus</taxon>
    </lineage>
</organism>
<dbReference type="AlphaFoldDB" id="A0A9P7D504"/>
<feature type="compositionally biased region" description="Low complexity" evidence="1">
    <location>
        <begin position="210"/>
        <end position="222"/>
    </location>
</feature>
<evidence type="ECO:0000256" key="1">
    <source>
        <dbReference type="SAM" id="MobiDB-lite"/>
    </source>
</evidence>
<accession>A0A9P7D504</accession>
<dbReference type="Proteomes" id="UP000714275">
    <property type="component" value="Unassembled WGS sequence"/>
</dbReference>
<sequence>MPFSTLTLCLTPPKHQYLDWRYQTRCKRGRYWKRSILIFPRRRQARTVAANVSGRGCTGWGGRYGESIRVVGMTLRARFGLGLGVGPRLKQSWWVSGLGVGGNDKGEMLLSSDELEEECDWLLEKELREDRGVSESMLARGRLGVSGTGDEMGWVSWAGTCSSSSKISNSSEGTAIQRGGRLSIGGGGDYKTGLGYAERTNADVRRRVGRGSSPKSSSSDAPGVAGISNLLSSVEDAREWVNVVHE</sequence>
<dbReference type="EMBL" id="JABBWD010000012">
    <property type="protein sequence ID" value="KAG1779237.1"/>
    <property type="molecule type" value="Genomic_DNA"/>
</dbReference>
<comment type="caution">
    <text evidence="2">The sequence shown here is derived from an EMBL/GenBank/DDBJ whole genome shotgun (WGS) entry which is preliminary data.</text>
</comment>
<name>A0A9P7D504_9AGAM</name>
<proteinExistence type="predicted"/>
<evidence type="ECO:0000313" key="2">
    <source>
        <dbReference type="EMBL" id="KAG1779237.1"/>
    </source>
</evidence>
<gene>
    <name evidence="2" type="ORF">EV702DRAFT_1214118</name>
</gene>
<evidence type="ECO:0000313" key="3">
    <source>
        <dbReference type="Proteomes" id="UP000714275"/>
    </source>
</evidence>
<reference evidence="2" key="1">
    <citation type="journal article" date="2020" name="New Phytol.">
        <title>Comparative genomics reveals dynamic genome evolution in host specialist ectomycorrhizal fungi.</title>
        <authorList>
            <person name="Lofgren L.A."/>
            <person name="Nguyen N.H."/>
            <person name="Vilgalys R."/>
            <person name="Ruytinx J."/>
            <person name="Liao H.L."/>
            <person name="Branco S."/>
            <person name="Kuo A."/>
            <person name="LaButti K."/>
            <person name="Lipzen A."/>
            <person name="Andreopoulos W."/>
            <person name="Pangilinan J."/>
            <person name="Riley R."/>
            <person name="Hundley H."/>
            <person name="Na H."/>
            <person name="Barry K."/>
            <person name="Grigoriev I.V."/>
            <person name="Stajich J.E."/>
            <person name="Kennedy P.G."/>
        </authorList>
    </citation>
    <scope>NUCLEOTIDE SEQUENCE</scope>
    <source>
        <strain evidence="2">DOB743</strain>
    </source>
</reference>
<feature type="region of interest" description="Disordered" evidence="1">
    <location>
        <begin position="201"/>
        <end position="224"/>
    </location>
</feature>